<evidence type="ECO:0000259" key="1">
    <source>
        <dbReference type="Pfam" id="PF06568"/>
    </source>
</evidence>
<dbReference type="RefSeq" id="WP_074980537.1">
    <property type="nucleotide sequence ID" value="NZ_BGPP01000018.1"/>
</dbReference>
<sequence>MERALELNGSTPRLTFLFRRLRAAFGQWRHNARTRYLLAQFNERELADAGIDRCQRERELSKPFWR</sequence>
<organism evidence="2 3">
    <name type="scientific">Pseudomonas citronellolis</name>
    <dbReference type="NCBI Taxonomy" id="53408"/>
    <lineage>
        <taxon>Bacteria</taxon>
        <taxon>Pseudomonadati</taxon>
        <taxon>Pseudomonadota</taxon>
        <taxon>Gammaproteobacteria</taxon>
        <taxon>Pseudomonadales</taxon>
        <taxon>Pseudomonadaceae</taxon>
        <taxon>Pseudomonas</taxon>
    </lineage>
</organism>
<evidence type="ECO:0000313" key="3">
    <source>
        <dbReference type="Proteomes" id="UP000183385"/>
    </source>
</evidence>
<reference evidence="2 3" key="1">
    <citation type="submission" date="2016-10" db="EMBL/GenBank/DDBJ databases">
        <authorList>
            <person name="Varghese N."/>
            <person name="Submissions S."/>
        </authorList>
    </citation>
    <scope>NUCLEOTIDE SEQUENCE [LARGE SCALE GENOMIC DNA]</scope>
    <source>
        <strain evidence="2 3">LMG 18378</strain>
    </source>
</reference>
<dbReference type="EMBL" id="FOLS01000012">
    <property type="protein sequence ID" value="SFC90129.1"/>
    <property type="molecule type" value="Genomic_DNA"/>
</dbReference>
<dbReference type="AlphaFoldDB" id="A0AAQ1KFQ6"/>
<protein>
    <submittedName>
        <fullName evidence="2">Uncharacterized conserved protein YjiS, DUF1127 family</fullName>
    </submittedName>
</protein>
<name>A0AAQ1KFQ6_9PSED</name>
<evidence type="ECO:0000313" key="2">
    <source>
        <dbReference type="EMBL" id="SFC90129.1"/>
    </source>
</evidence>
<proteinExistence type="predicted"/>
<accession>A0AAQ1KFQ6</accession>
<feature type="domain" description="YjiS-like" evidence="1">
    <location>
        <begin position="21"/>
        <end position="57"/>
    </location>
</feature>
<dbReference type="Pfam" id="PF06568">
    <property type="entry name" value="YjiS-like"/>
    <property type="match status" value="1"/>
</dbReference>
<gene>
    <name evidence="2" type="ORF">SAMN05216577_11280</name>
</gene>
<dbReference type="Proteomes" id="UP000183385">
    <property type="component" value="Unassembled WGS sequence"/>
</dbReference>
<keyword evidence="3" id="KW-1185">Reference proteome</keyword>
<comment type="caution">
    <text evidence="2">The sequence shown here is derived from an EMBL/GenBank/DDBJ whole genome shotgun (WGS) entry which is preliminary data.</text>
</comment>
<dbReference type="InterPro" id="IPR009506">
    <property type="entry name" value="YjiS-like"/>
</dbReference>